<organism evidence="3 4">
    <name type="scientific">Candidatus Magasanikbacteria bacterium GW2011_GWC2_37_14</name>
    <dbReference type="NCBI Taxonomy" id="1619046"/>
    <lineage>
        <taxon>Bacteria</taxon>
        <taxon>Candidatus Magasanikiibacteriota</taxon>
    </lineage>
</organism>
<gene>
    <name evidence="3" type="ORF">US42_C0018G0037</name>
</gene>
<dbReference type="STRING" id="1619046.US42_C0018G0037"/>
<feature type="compositionally biased region" description="Basic and acidic residues" evidence="1">
    <location>
        <begin position="11"/>
        <end position="28"/>
    </location>
</feature>
<feature type="transmembrane region" description="Helical" evidence="2">
    <location>
        <begin position="78"/>
        <end position="97"/>
    </location>
</feature>
<evidence type="ECO:0000313" key="3">
    <source>
        <dbReference type="EMBL" id="KKQ26963.1"/>
    </source>
</evidence>
<accession>A0A0G0G774</accession>
<evidence type="ECO:0000313" key="4">
    <source>
        <dbReference type="Proteomes" id="UP000034849"/>
    </source>
</evidence>
<dbReference type="Proteomes" id="UP000034849">
    <property type="component" value="Unassembled WGS sequence"/>
</dbReference>
<evidence type="ECO:0000256" key="2">
    <source>
        <dbReference type="SAM" id="Phobius"/>
    </source>
</evidence>
<keyword evidence="2" id="KW-1133">Transmembrane helix</keyword>
<proteinExistence type="predicted"/>
<dbReference type="AlphaFoldDB" id="A0A0G0G774"/>
<protein>
    <submittedName>
        <fullName evidence="3">Uncharacterized protein</fullName>
    </submittedName>
</protein>
<keyword evidence="2" id="KW-0472">Membrane</keyword>
<evidence type="ECO:0000256" key="1">
    <source>
        <dbReference type="SAM" id="MobiDB-lite"/>
    </source>
</evidence>
<reference evidence="3 4" key="1">
    <citation type="journal article" date="2015" name="Nature">
        <title>rRNA introns, odd ribosomes, and small enigmatic genomes across a large radiation of phyla.</title>
        <authorList>
            <person name="Brown C.T."/>
            <person name="Hug L.A."/>
            <person name="Thomas B.C."/>
            <person name="Sharon I."/>
            <person name="Castelle C.J."/>
            <person name="Singh A."/>
            <person name="Wilkins M.J."/>
            <person name="Williams K.H."/>
            <person name="Banfield J.F."/>
        </authorList>
    </citation>
    <scope>NUCLEOTIDE SEQUENCE [LARGE SCALE GENOMIC DNA]</scope>
</reference>
<sequence>MPVKKKSTSKKSNEKKSTNKKSTEHKQIKKDIKAAIEKIPGLIYEKVEFTESNLSQIPQQKLENSTPVDYETIKRKRLYVWLAVIGITILIFGMWLWNTRTFLQIAKNDSSEFVNTIKKDWQKINQEKDSELQKLIPEKVSDENLDQILKNSLIKTFNNLATSTSSTVSTTISL</sequence>
<dbReference type="EMBL" id="LBSX01000018">
    <property type="protein sequence ID" value="KKQ26963.1"/>
    <property type="molecule type" value="Genomic_DNA"/>
</dbReference>
<comment type="caution">
    <text evidence="3">The sequence shown here is derived from an EMBL/GenBank/DDBJ whole genome shotgun (WGS) entry which is preliminary data.</text>
</comment>
<name>A0A0G0G774_9BACT</name>
<feature type="region of interest" description="Disordered" evidence="1">
    <location>
        <begin position="1"/>
        <end position="28"/>
    </location>
</feature>
<keyword evidence="2" id="KW-0812">Transmembrane</keyword>